<gene>
    <name evidence="1" type="ORF">WUBG_15880</name>
</gene>
<protein>
    <submittedName>
        <fullName evidence="1">Uncharacterized protein</fullName>
    </submittedName>
</protein>
<sequence length="59" mass="7258">KKGKRKEMYVLEQCMSLYNILYSSKHTHIHTDINTHTHIQHMHIYTHIQTYIHRQQLTK</sequence>
<dbReference type="Proteomes" id="UP000004810">
    <property type="component" value="Unassembled WGS sequence"/>
</dbReference>
<dbReference type="AlphaFoldDB" id="J9DU79"/>
<evidence type="ECO:0000313" key="2">
    <source>
        <dbReference type="Proteomes" id="UP000004810"/>
    </source>
</evidence>
<evidence type="ECO:0000313" key="1">
    <source>
        <dbReference type="EMBL" id="EJW73213.1"/>
    </source>
</evidence>
<organism evidence="1 2">
    <name type="scientific">Wuchereria bancrofti</name>
    <dbReference type="NCBI Taxonomy" id="6293"/>
    <lineage>
        <taxon>Eukaryota</taxon>
        <taxon>Metazoa</taxon>
        <taxon>Ecdysozoa</taxon>
        <taxon>Nematoda</taxon>
        <taxon>Chromadorea</taxon>
        <taxon>Rhabditida</taxon>
        <taxon>Spirurina</taxon>
        <taxon>Spiruromorpha</taxon>
        <taxon>Filarioidea</taxon>
        <taxon>Onchocercidae</taxon>
        <taxon>Wuchereria</taxon>
    </lineage>
</organism>
<dbReference type="EMBL" id="ADBV01014502">
    <property type="protein sequence ID" value="EJW73213.1"/>
    <property type="molecule type" value="Genomic_DNA"/>
</dbReference>
<feature type="non-terminal residue" evidence="1">
    <location>
        <position position="1"/>
    </location>
</feature>
<reference evidence="2" key="1">
    <citation type="submission" date="2012-08" db="EMBL/GenBank/DDBJ databases">
        <title>The Genome Sequence of Wuchereria bancrofti.</title>
        <authorList>
            <person name="Nutman T.B."/>
            <person name="Fink D.L."/>
            <person name="Russ C."/>
            <person name="Young S."/>
            <person name="Zeng Q."/>
            <person name="Koehrsen M."/>
            <person name="Alvarado L."/>
            <person name="Berlin A."/>
            <person name="Chapman S.B."/>
            <person name="Chen Z."/>
            <person name="Freedman E."/>
            <person name="Gellesch M."/>
            <person name="Goldberg J."/>
            <person name="Griggs A."/>
            <person name="Gujja S."/>
            <person name="Heilman E.R."/>
            <person name="Heiman D."/>
            <person name="Hepburn T."/>
            <person name="Howarth C."/>
            <person name="Jen D."/>
            <person name="Larson L."/>
            <person name="Lewis B."/>
            <person name="Mehta T."/>
            <person name="Park D."/>
            <person name="Pearson M."/>
            <person name="Roberts A."/>
            <person name="Saif S."/>
            <person name="Shea T."/>
            <person name="Shenoy N."/>
            <person name="Sisk P."/>
            <person name="Stolte C."/>
            <person name="Sykes S."/>
            <person name="Walk T."/>
            <person name="White J."/>
            <person name="Yandava C."/>
            <person name="Haas B."/>
            <person name="Henn M.R."/>
            <person name="Nusbaum C."/>
            <person name="Birren B."/>
        </authorList>
    </citation>
    <scope>NUCLEOTIDE SEQUENCE [LARGE SCALE GENOMIC DNA]</scope>
    <source>
        <strain evidence="2">NA</strain>
    </source>
</reference>
<accession>J9DU79</accession>
<comment type="caution">
    <text evidence="1">The sequence shown here is derived from an EMBL/GenBank/DDBJ whole genome shotgun (WGS) entry which is preliminary data.</text>
</comment>
<proteinExistence type="predicted"/>
<name>J9DU79_WUCBA</name>